<evidence type="ECO:0000256" key="5">
    <source>
        <dbReference type="ARBA" id="ARBA00023163"/>
    </source>
</evidence>
<feature type="domain" description="Transcription elongation factor GreA/GreB N-terminal" evidence="10">
    <location>
        <begin position="68"/>
        <end position="136"/>
    </location>
</feature>
<gene>
    <name evidence="8" type="primary">greA</name>
    <name evidence="11" type="ORF">SAMN05421854_102978</name>
</gene>
<evidence type="ECO:0000256" key="1">
    <source>
        <dbReference type="ARBA" id="ARBA00008213"/>
    </source>
</evidence>
<dbReference type="GO" id="GO:0006354">
    <property type="term" value="P:DNA-templated transcription elongation"/>
    <property type="evidence" value="ECO:0007669"/>
    <property type="project" value="TreeGrafter"/>
</dbReference>
<evidence type="ECO:0000313" key="12">
    <source>
        <dbReference type="Proteomes" id="UP000199137"/>
    </source>
</evidence>
<organism evidence="11 12">
    <name type="scientific">Amycolatopsis rubida</name>
    <dbReference type="NCBI Taxonomy" id="112413"/>
    <lineage>
        <taxon>Bacteria</taxon>
        <taxon>Bacillati</taxon>
        <taxon>Actinomycetota</taxon>
        <taxon>Actinomycetes</taxon>
        <taxon>Pseudonocardiales</taxon>
        <taxon>Pseudonocardiaceae</taxon>
        <taxon>Amycolatopsis</taxon>
    </lineage>
</organism>
<dbReference type="STRING" id="112413.SAMN05421854_102978"/>
<dbReference type="PANTHER" id="PTHR30437">
    <property type="entry name" value="TRANSCRIPTION ELONGATION FACTOR GREA"/>
    <property type="match status" value="1"/>
</dbReference>
<keyword evidence="11" id="KW-0251">Elongation factor</keyword>
<dbReference type="InterPro" id="IPR036953">
    <property type="entry name" value="GreA/GreB_C_sf"/>
</dbReference>
<dbReference type="InterPro" id="IPR018151">
    <property type="entry name" value="TF_GreA/GreB_CS"/>
</dbReference>
<dbReference type="PROSITE" id="PS00829">
    <property type="entry name" value="GREAB_1"/>
    <property type="match status" value="1"/>
</dbReference>
<keyword evidence="5 8" id="KW-0804">Transcription</keyword>
<evidence type="ECO:0000256" key="6">
    <source>
        <dbReference type="ARBA" id="ARBA00024916"/>
    </source>
</evidence>
<reference evidence="11 12" key="1">
    <citation type="submission" date="2016-10" db="EMBL/GenBank/DDBJ databases">
        <authorList>
            <person name="de Groot N.N."/>
        </authorList>
    </citation>
    <scope>NUCLEOTIDE SEQUENCE [LARGE SCALE GENOMIC DNA]</scope>
    <source>
        <strain evidence="11 12">DSM 44637</strain>
    </source>
</reference>
<dbReference type="InterPro" id="IPR001437">
    <property type="entry name" value="Tscrpt_elong_fac_GreA/B_C"/>
</dbReference>
<dbReference type="InterPro" id="IPR023459">
    <property type="entry name" value="Tscrpt_elong_fac_GreA/B_fam"/>
</dbReference>
<keyword evidence="3 8" id="KW-0805">Transcription regulation</keyword>
<sequence length="223" mass="25063">MRGERPRGVKWTGVDLSCRDTLVHQHGPRRAVFFLYLNRVRTRWPACTPKPGRPYEEMVTVSDTKVTWLTQDAYDRLKHELDEMIENRPVIAARINDSREEGDLKENGGYHAAREEQGQAEARIRHLQELLRNAKVGEAPDDDGTAGPGKVLTVKYDGDDEEEKFLLATREEGAEGALDVYSPESPLGKALLGAKEGESREYELPNGKTMKVTLVKAVPYSES</sequence>
<dbReference type="Proteomes" id="UP000199137">
    <property type="component" value="Unassembled WGS sequence"/>
</dbReference>
<evidence type="ECO:0000259" key="10">
    <source>
        <dbReference type="Pfam" id="PF03449"/>
    </source>
</evidence>
<evidence type="ECO:0000256" key="8">
    <source>
        <dbReference type="HAMAP-Rule" id="MF_00105"/>
    </source>
</evidence>
<dbReference type="FunFam" id="1.10.287.180:FF:000001">
    <property type="entry name" value="Transcription elongation factor GreA"/>
    <property type="match status" value="1"/>
</dbReference>
<evidence type="ECO:0000256" key="2">
    <source>
        <dbReference type="ARBA" id="ARBA00013729"/>
    </source>
</evidence>
<dbReference type="HAMAP" id="MF_00105">
    <property type="entry name" value="GreA_GreB"/>
    <property type="match status" value="1"/>
</dbReference>
<proteinExistence type="inferred from homology"/>
<keyword evidence="11" id="KW-0648">Protein biosynthesis</keyword>
<comment type="similarity">
    <text evidence="1 8">Belongs to the GreA/GreB family.</text>
</comment>
<dbReference type="GO" id="GO:0003746">
    <property type="term" value="F:translation elongation factor activity"/>
    <property type="evidence" value="ECO:0007669"/>
    <property type="project" value="UniProtKB-KW"/>
</dbReference>
<evidence type="ECO:0000256" key="3">
    <source>
        <dbReference type="ARBA" id="ARBA00023015"/>
    </source>
</evidence>
<dbReference type="NCBIfam" id="NF001262">
    <property type="entry name" value="PRK00226.1-3"/>
    <property type="match status" value="1"/>
</dbReference>
<evidence type="ECO:0000256" key="7">
    <source>
        <dbReference type="ARBA" id="ARBA00030776"/>
    </source>
</evidence>
<dbReference type="GO" id="GO:0003677">
    <property type="term" value="F:DNA binding"/>
    <property type="evidence" value="ECO:0007669"/>
    <property type="project" value="UniProtKB-UniRule"/>
</dbReference>
<accession>A0A1I5J7G5</accession>
<keyword evidence="4 8" id="KW-0238">DNA-binding</keyword>
<dbReference type="SUPFAM" id="SSF46557">
    <property type="entry name" value="GreA transcript cleavage protein, N-terminal domain"/>
    <property type="match status" value="1"/>
</dbReference>
<dbReference type="Pfam" id="PF03449">
    <property type="entry name" value="GreA_GreB_N"/>
    <property type="match status" value="1"/>
</dbReference>
<dbReference type="GO" id="GO:0032784">
    <property type="term" value="P:regulation of DNA-templated transcription elongation"/>
    <property type="evidence" value="ECO:0007669"/>
    <property type="project" value="UniProtKB-UniRule"/>
</dbReference>
<dbReference type="Gene3D" id="3.10.50.30">
    <property type="entry name" value="Transcription elongation factor, GreA/GreB, C-terminal domain"/>
    <property type="match status" value="1"/>
</dbReference>
<dbReference type="PANTHER" id="PTHR30437:SF4">
    <property type="entry name" value="TRANSCRIPTION ELONGATION FACTOR GREA"/>
    <property type="match status" value="1"/>
</dbReference>
<feature type="domain" description="Transcription elongation factor GreA/GreB C-terminal" evidence="9">
    <location>
        <begin position="144"/>
        <end position="216"/>
    </location>
</feature>
<dbReference type="InterPro" id="IPR022691">
    <property type="entry name" value="Tscrpt_elong_fac_GreA/B_N"/>
</dbReference>
<dbReference type="GO" id="GO:0070063">
    <property type="term" value="F:RNA polymerase binding"/>
    <property type="evidence" value="ECO:0007669"/>
    <property type="project" value="InterPro"/>
</dbReference>
<comment type="function">
    <text evidence="6 8">Necessary for efficient RNA polymerase transcription elongation past template-encoded arresting sites. The arresting sites in DNA have the property of trapping a certain fraction of elongating RNA polymerases that pass through, resulting in locked ternary complexes. Cleavage of the nascent transcript by cleavage factors such as GreA or GreB allows the resumption of elongation from the new 3'terminus. GreA releases sequences of 2 to 3 nucleotides.</text>
</comment>
<name>A0A1I5J7G5_9PSEU</name>
<dbReference type="EMBL" id="FOWC01000002">
    <property type="protein sequence ID" value="SFO68697.1"/>
    <property type="molecule type" value="Genomic_DNA"/>
</dbReference>
<dbReference type="PROSITE" id="PS00830">
    <property type="entry name" value="GREAB_2"/>
    <property type="match status" value="1"/>
</dbReference>
<dbReference type="AlphaFoldDB" id="A0A1I5J7G5"/>
<dbReference type="Gene3D" id="1.10.287.180">
    <property type="entry name" value="Transcription elongation factor, GreA/GreB, N-terminal domain"/>
    <property type="match status" value="1"/>
</dbReference>
<evidence type="ECO:0000259" key="9">
    <source>
        <dbReference type="Pfam" id="PF01272"/>
    </source>
</evidence>
<dbReference type="InterPro" id="IPR028624">
    <property type="entry name" value="Tscrpt_elong_fac_GreA/B"/>
</dbReference>
<evidence type="ECO:0000313" key="11">
    <source>
        <dbReference type="EMBL" id="SFO68697.1"/>
    </source>
</evidence>
<dbReference type="InterPro" id="IPR036805">
    <property type="entry name" value="Tscrpt_elong_fac_GreA/B_N_sf"/>
</dbReference>
<evidence type="ECO:0000256" key="4">
    <source>
        <dbReference type="ARBA" id="ARBA00023125"/>
    </source>
</evidence>
<dbReference type="Pfam" id="PF01272">
    <property type="entry name" value="GreA_GreB"/>
    <property type="match status" value="1"/>
</dbReference>
<dbReference type="SUPFAM" id="SSF54534">
    <property type="entry name" value="FKBP-like"/>
    <property type="match status" value="1"/>
</dbReference>
<protein>
    <recommendedName>
        <fullName evidence="2 8">Transcription elongation factor GreA</fullName>
    </recommendedName>
    <alternativeName>
        <fullName evidence="7 8">Transcript cleavage factor GreA</fullName>
    </alternativeName>
</protein>